<dbReference type="Gene3D" id="1.25.10.10">
    <property type="entry name" value="Leucine-rich Repeat Variant"/>
    <property type="match status" value="1"/>
</dbReference>
<dbReference type="Pfam" id="PF25780">
    <property type="entry name" value="TPR_IPO5"/>
    <property type="match status" value="1"/>
</dbReference>
<accession>A0A6F9DF91</accession>
<dbReference type="AlphaFoldDB" id="A0A6F9DF91"/>
<keyword evidence="6" id="KW-0653">Protein transport</keyword>
<reference evidence="11" key="1">
    <citation type="submission" date="2020-04" db="EMBL/GenBank/DDBJ databases">
        <authorList>
            <person name="Neveu A P."/>
        </authorList>
    </citation>
    <scope>NUCLEOTIDE SEQUENCE</scope>
    <source>
        <tissue evidence="11">Whole embryo</tissue>
    </source>
</reference>
<feature type="region of interest" description="Disordered" evidence="9">
    <location>
        <begin position="645"/>
        <end position="676"/>
    </location>
</feature>
<dbReference type="EMBL" id="LR786019">
    <property type="protein sequence ID" value="CAB3256605.1"/>
    <property type="molecule type" value="mRNA"/>
</dbReference>
<dbReference type="PANTHER" id="PTHR10527">
    <property type="entry name" value="IMPORTIN BETA"/>
    <property type="match status" value="1"/>
</dbReference>
<dbReference type="InterPro" id="IPR058584">
    <property type="entry name" value="IMB1_TNPO1-like_TPR"/>
</dbReference>
<proteinExistence type="evidence at transcript level"/>
<dbReference type="PROSITE" id="PS50166">
    <property type="entry name" value="IMPORTIN_B_NT"/>
    <property type="match status" value="1"/>
</dbReference>
<dbReference type="PROSITE" id="PS50077">
    <property type="entry name" value="HEAT_REPEAT"/>
    <property type="match status" value="1"/>
</dbReference>
<evidence type="ECO:0000256" key="5">
    <source>
        <dbReference type="ARBA" id="ARBA00022737"/>
    </source>
</evidence>
<dbReference type="InterPro" id="IPR016024">
    <property type="entry name" value="ARM-type_fold"/>
</dbReference>
<feature type="compositionally biased region" description="Acidic residues" evidence="9">
    <location>
        <begin position="661"/>
        <end position="676"/>
    </location>
</feature>
<dbReference type="InterPro" id="IPR001494">
    <property type="entry name" value="Importin-beta_N"/>
</dbReference>
<evidence type="ECO:0000256" key="2">
    <source>
        <dbReference type="ARBA" id="ARBA00004496"/>
    </source>
</evidence>
<evidence type="ECO:0000256" key="6">
    <source>
        <dbReference type="ARBA" id="ARBA00022927"/>
    </source>
</evidence>
<evidence type="ECO:0000256" key="3">
    <source>
        <dbReference type="ARBA" id="ARBA00022448"/>
    </source>
</evidence>
<evidence type="ECO:0000256" key="7">
    <source>
        <dbReference type="ARBA" id="ARBA00023242"/>
    </source>
</evidence>
<organism evidence="11">
    <name type="scientific">Phallusia mammillata</name>
    <dbReference type="NCBI Taxonomy" id="59560"/>
    <lineage>
        <taxon>Eukaryota</taxon>
        <taxon>Metazoa</taxon>
        <taxon>Chordata</taxon>
        <taxon>Tunicata</taxon>
        <taxon>Ascidiacea</taxon>
        <taxon>Phlebobranchia</taxon>
        <taxon>Ascidiidae</taxon>
        <taxon>Phallusia</taxon>
    </lineage>
</organism>
<keyword evidence="7" id="KW-0539">Nucleus</keyword>
<dbReference type="GO" id="GO:0006606">
    <property type="term" value="P:protein import into nucleus"/>
    <property type="evidence" value="ECO:0007669"/>
    <property type="project" value="InterPro"/>
</dbReference>
<protein>
    <submittedName>
        <fullName evidence="11">Importin-4-like</fullName>
    </submittedName>
</protein>
<feature type="repeat" description="HEAT" evidence="8">
    <location>
        <begin position="912"/>
        <end position="950"/>
    </location>
</feature>
<feature type="domain" description="Importin N-terminal" evidence="10">
    <location>
        <begin position="32"/>
        <end position="98"/>
    </location>
</feature>
<dbReference type="GO" id="GO:0031267">
    <property type="term" value="F:small GTPase binding"/>
    <property type="evidence" value="ECO:0007669"/>
    <property type="project" value="InterPro"/>
</dbReference>
<evidence type="ECO:0000259" key="10">
    <source>
        <dbReference type="PROSITE" id="PS50166"/>
    </source>
</evidence>
<comment type="subcellular location">
    <subcellularLocation>
        <location evidence="2">Cytoplasm</location>
    </subcellularLocation>
    <subcellularLocation>
        <location evidence="1">Nucleus</location>
    </subcellularLocation>
</comment>
<evidence type="ECO:0000313" key="11">
    <source>
        <dbReference type="EMBL" id="CAB3256605.1"/>
    </source>
</evidence>
<evidence type="ECO:0000256" key="4">
    <source>
        <dbReference type="ARBA" id="ARBA00022490"/>
    </source>
</evidence>
<name>A0A6F9DF91_9ASCI</name>
<dbReference type="SUPFAM" id="SSF48371">
    <property type="entry name" value="ARM repeat"/>
    <property type="match status" value="2"/>
</dbReference>
<keyword evidence="3" id="KW-0813">Transport</keyword>
<dbReference type="InterPro" id="IPR057672">
    <property type="entry name" value="TPR_IPO4/5"/>
</dbReference>
<keyword evidence="5" id="KW-0677">Repeat</keyword>
<dbReference type="InterPro" id="IPR011989">
    <property type="entry name" value="ARM-like"/>
</dbReference>
<dbReference type="GO" id="GO:0005737">
    <property type="term" value="C:cytoplasm"/>
    <property type="evidence" value="ECO:0007669"/>
    <property type="project" value="UniProtKB-SubCell"/>
</dbReference>
<dbReference type="SMART" id="SM00913">
    <property type="entry name" value="IBN_N"/>
    <property type="match status" value="1"/>
</dbReference>
<gene>
    <name evidence="11" type="primary">Ipo4-002</name>
</gene>
<dbReference type="InterPro" id="IPR021133">
    <property type="entry name" value="HEAT_type_2"/>
</dbReference>
<dbReference type="Pfam" id="PF03810">
    <property type="entry name" value="IBN_N"/>
    <property type="match status" value="1"/>
</dbReference>
<dbReference type="Pfam" id="PF25574">
    <property type="entry name" value="TPR_IMB1"/>
    <property type="match status" value="1"/>
</dbReference>
<dbReference type="InterPro" id="IPR040122">
    <property type="entry name" value="Importin_beta"/>
</dbReference>
<evidence type="ECO:0000256" key="1">
    <source>
        <dbReference type="ARBA" id="ARBA00004123"/>
    </source>
</evidence>
<sequence length="1093" mass="120493">MDANSISEEMVKHLSQVLSNFQIPDTTAIEQATKQLRELSQHSMFVPALTFLLANDPSTQVRQLGAVVLRRKLNKSWKTLDYKTKINFRQTLLNQLTLEKDDNALRSAMQVVGCISKYELSSNDSWPEVMMFIQSGVQSANENDRKHALHLLSIICDISAEHLSAQYNPILNLLMEVLSTNLAQNAESAYYAVQAFNSLIPFLGDDQARFVRPLVPKSVQVVKLLLEVDESRAAELIEIFESLIETEVAFIAPYVKDLVLFSLQIAQNTDLEDETRVRALSLLQWVIKIKKKAILKHDLIGTILQTICPIIVGPFSDDDDDDESGLIGDSAETQTPLASCLQVIDDMALHLPPEKLYAKILPFVATCLSQGNDEHKRGLLLTLACLAEGTSEFIKNNHLNSFVETVCRGATDPHPKVRNAAMFAMGQFSEHLQPDISKYAPQVMPILFSLLEQLSGGGKDSGITRAYYALENFVEDLESGILPYLDQLTQHLLASLRSSNDIHSKELAVSAIGAVANAAKENIQPYLGEILQLLQECLSTMGGSKEEEGDEGQLNVLHTQALDTLGVLMRTVGKSNMQLAEDCLKLSMNLVTTDNSDPDLRRAAFGLFSALASIVGENMAPFLEVIVKNLVSSAQSTDGVIAHFSEDSDTPGQADFSFLDDSTETDLENGQDEDDDDADLVEAFSVENSYMDEKADACETLGDLAKYCPKSFAVYLCDCFNEVFKQIEFPHSDVRKSAIASCGQFTVTAYQEQNMNYASFLLQLFPLLCKTITDDPERLVVMTTIATTQELVSAAGVKTFANQEQDLQMLMNSLVQVLQQKAACQDDETDEEDEQQAEYDEMLVEYCGEIFPTLADKLGAAFLPYFISCLPTFLNKLKVTNTVAERSFGAGTIAEVVDKLGDGSSVQILSHIVPRLIPLTRDSEAEVRNNAIYGLGVVLKNGGSAAVEHYPSVLGCMSAALTREKNRRVTDNILGAVCRMIVANQEVVPLDQVLPVLLSKLPIVEDHAEDATVYGCLARLLRHPQIGSDVANVTRIVDIFAQVCANTEIENDVRTSVGRELREMGSRDMKAMNRICEALDKNTRGIIERIVSS</sequence>
<keyword evidence="4" id="KW-0963">Cytoplasm</keyword>
<evidence type="ECO:0000256" key="9">
    <source>
        <dbReference type="SAM" id="MobiDB-lite"/>
    </source>
</evidence>
<evidence type="ECO:0000256" key="8">
    <source>
        <dbReference type="PROSITE-ProRule" id="PRU00103"/>
    </source>
</evidence>